<comment type="subcellular location">
    <subcellularLocation>
        <location evidence="1 14">Membrane</location>
        <topology evidence="1 14">Single-pass type I membrane protein</topology>
    </subcellularLocation>
</comment>
<evidence type="ECO:0000256" key="4">
    <source>
        <dbReference type="ARBA" id="ARBA00022729"/>
    </source>
</evidence>
<dbReference type="Pfam" id="PF01839">
    <property type="entry name" value="FG-GAP"/>
    <property type="match status" value="3"/>
</dbReference>
<keyword evidence="19" id="KW-1185">Reference proteome</keyword>
<keyword evidence="7 14" id="KW-1133">Transmembrane helix</keyword>
<proteinExistence type="inferred from homology"/>
<dbReference type="InterPro" id="IPR028994">
    <property type="entry name" value="Integrin_alpha_N"/>
</dbReference>
<feature type="repeat" description="FG-GAP" evidence="13">
    <location>
        <begin position="323"/>
        <end position="384"/>
    </location>
</feature>
<reference evidence="19" key="1">
    <citation type="submission" date="2013-09" db="EMBL/GenBank/DDBJ databases">
        <title>The Genome Sequence of Anopheles culicifacies species A.</title>
        <authorList>
            <consortium name="The Broad Institute Genomics Platform"/>
            <person name="Neafsey D.E."/>
            <person name="Besansky N."/>
            <person name="Howell P."/>
            <person name="Walton C."/>
            <person name="Young S.K."/>
            <person name="Zeng Q."/>
            <person name="Gargeya S."/>
            <person name="Fitzgerald M."/>
            <person name="Haas B."/>
            <person name="Abouelleil A."/>
            <person name="Allen A.W."/>
            <person name="Alvarado L."/>
            <person name="Arachchi H.M."/>
            <person name="Berlin A.M."/>
            <person name="Chapman S.B."/>
            <person name="Gainer-Dewar J."/>
            <person name="Goldberg J."/>
            <person name="Griggs A."/>
            <person name="Gujja S."/>
            <person name="Hansen M."/>
            <person name="Howarth C."/>
            <person name="Imamovic A."/>
            <person name="Ireland A."/>
            <person name="Larimer J."/>
            <person name="McCowan C."/>
            <person name="Murphy C."/>
            <person name="Pearson M."/>
            <person name="Poon T.W."/>
            <person name="Priest M."/>
            <person name="Roberts A."/>
            <person name="Saif S."/>
            <person name="Shea T."/>
            <person name="Sisk P."/>
            <person name="Sykes S."/>
            <person name="Wortman J."/>
            <person name="Nusbaum C."/>
            <person name="Birren B."/>
        </authorList>
    </citation>
    <scope>NUCLEOTIDE SEQUENCE [LARGE SCALE GENOMIC DNA]</scope>
    <source>
        <strain evidence="19">A-37</strain>
    </source>
</reference>
<keyword evidence="3 14" id="KW-0812">Transmembrane</keyword>
<evidence type="ECO:0000256" key="9">
    <source>
        <dbReference type="ARBA" id="ARBA00023136"/>
    </source>
</evidence>
<evidence type="ECO:0000256" key="8">
    <source>
        <dbReference type="ARBA" id="ARBA00023037"/>
    </source>
</evidence>
<comment type="similarity">
    <text evidence="2 14">Belongs to the integrin alpha chain family.</text>
</comment>
<evidence type="ECO:0000256" key="7">
    <source>
        <dbReference type="ARBA" id="ARBA00022989"/>
    </source>
</evidence>
<dbReference type="PROSITE" id="PS50194">
    <property type="entry name" value="FILAMIN_REPEAT"/>
    <property type="match status" value="1"/>
</dbReference>
<evidence type="ECO:0000313" key="18">
    <source>
        <dbReference type="EnsemblMetazoa" id="ACUA017553-PA"/>
    </source>
</evidence>
<feature type="chain" id="PRO_5012272216" evidence="15">
    <location>
        <begin position="16"/>
        <end position="1130"/>
    </location>
</feature>
<dbReference type="PROSITE" id="PS51470">
    <property type="entry name" value="FG_GAP"/>
    <property type="match status" value="4"/>
</dbReference>
<feature type="repeat" description="FG-GAP" evidence="13">
    <location>
        <begin position="386"/>
        <end position="441"/>
    </location>
</feature>
<dbReference type="InterPro" id="IPR000413">
    <property type="entry name" value="Integrin_alpha"/>
</dbReference>
<keyword evidence="4 15" id="KW-0732">Signal</keyword>
<dbReference type="Gene3D" id="1.20.5.930">
    <property type="entry name" value="Bicelle-embedded integrin alpha(iib) transmembrane segment"/>
    <property type="match status" value="1"/>
</dbReference>
<dbReference type="GO" id="GO:0007229">
    <property type="term" value="P:integrin-mediated signaling pathway"/>
    <property type="evidence" value="ECO:0007669"/>
    <property type="project" value="UniProtKB-KW"/>
</dbReference>
<dbReference type="PRINTS" id="PR01185">
    <property type="entry name" value="INTEGRINA"/>
</dbReference>
<evidence type="ECO:0000256" key="1">
    <source>
        <dbReference type="ARBA" id="ARBA00004479"/>
    </source>
</evidence>
<evidence type="ECO:0000256" key="6">
    <source>
        <dbReference type="ARBA" id="ARBA00022889"/>
    </source>
</evidence>
<evidence type="ECO:0000256" key="11">
    <source>
        <dbReference type="ARBA" id="ARBA00023180"/>
    </source>
</evidence>
<keyword evidence="8 14" id="KW-0401">Integrin</keyword>
<feature type="repeat" description="FG-GAP" evidence="13">
    <location>
        <begin position="184"/>
        <end position="237"/>
    </location>
</feature>
<dbReference type="Gene3D" id="2.60.40.1460">
    <property type="entry name" value="Integrin domains. Chain A, domain 2"/>
    <property type="match status" value="1"/>
</dbReference>
<dbReference type="PANTHER" id="PTHR23220">
    <property type="entry name" value="INTEGRIN ALPHA"/>
    <property type="match status" value="1"/>
</dbReference>
<dbReference type="VEuPathDB" id="VectorBase:ACUA017553"/>
<dbReference type="AlphaFoldDB" id="A0A182MG76"/>
<accession>A0A182MG76</accession>
<evidence type="ECO:0000256" key="2">
    <source>
        <dbReference type="ARBA" id="ARBA00008054"/>
    </source>
</evidence>
<dbReference type="EMBL" id="AXCM01009169">
    <property type="status" value="NOT_ANNOTATED_CDS"/>
    <property type="molecule type" value="Genomic_DNA"/>
</dbReference>
<dbReference type="SUPFAM" id="SSF69318">
    <property type="entry name" value="Integrin alpha N-terminal domain"/>
    <property type="match status" value="1"/>
</dbReference>
<evidence type="ECO:0000259" key="16">
    <source>
        <dbReference type="Pfam" id="PF08441"/>
    </source>
</evidence>
<dbReference type="Pfam" id="PF08441">
    <property type="entry name" value="Integrin_A_Ig_1"/>
    <property type="match status" value="1"/>
</dbReference>
<organism evidence="18 19">
    <name type="scientific">Anopheles culicifacies</name>
    <dbReference type="NCBI Taxonomy" id="139723"/>
    <lineage>
        <taxon>Eukaryota</taxon>
        <taxon>Metazoa</taxon>
        <taxon>Ecdysozoa</taxon>
        <taxon>Arthropoda</taxon>
        <taxon>Hexapoda</taxon>
        <taxon>Insecta</taxon>
        <taxon>Pterygota</taxon>
        <taxon>Neoptera</taxon>
        <taxon>Endopterygota</taxon>
        <taxon>Diptera</taxon>
        <taxon>Nematocera</taxon>
        <taxon>Culicoidea</taxon>
        <taxon>Culicidae</taxon>
        <taxon>Anophelinae</taxon>
        <taxon>Anopheles</taxon>
        <taxon>culicifacies species complex</taxon>
    </lineage>
</organism>
<keyword evidence="9 14" id="KW-0472">Membrane</keyword>
<dbReference type="InterPro" id="IPR013519">
    <property type="entry name" value="Int_alpha_beta-p"/>
</dbReference>
<dbReference type="InterPro" id="IPR017868">
    <property type="entry name" value="Filamin/ABP280_repeat-like"/>
</dbReference>
<evidence type="ECO:0000256" key="15">
    <source>
        <dbReference type="SAM" id="SignalP"/>
    </source>
</evidence>
<dbReference type="GO" id="GO:0007160">
    <property type="term" value="P:cell-matrix adhesion"/>
    <property type="evidence" value="ECO:0007669"/>
    <property type="project" value="TreeGrafter"/>
</dbReference>
<dbReference type="InterPro" id="IPR013649">
    <property type="entry name" value="Integrin_alpha_Ig-like_1"/>
</dbReference>
<evidence type="ECO:0000259" key="17">
    <source>
        <dbReference type="Pfam" id="PF20805"/>
    </source>
</evidence>
<sequence>MRLLVILACVWTVKSFNLAPSANYVFNHPDLETFITPTRSSQFGFSINLRTSSVIVGAPQAQSDLEYQRNINETGAVYKCSFTDPPACTPFRLDRQGNTNYEDYYHTNYREIRSEYKEHQMLGATVDGLGSDGAWFVACAPQLKGNLILAYLLHGICYLAEGTDAIEEPNHLYKIKPLRIKGQQRKSGREYNYMYGEEGFSLHVTDDGKEILIGAPGVMDWRGTVIRYRQQTVTAKIEPMPRVNVYREYNSTRRLVHECVVPNPIHTDIPANSYFGYAVSSGKFLGTEKVLYVASAPQARKQHGEVIIFDYADNRTMLEEVVVRYRTFSGQQFGEYYGYALLTEDFDRDGYPDLAIGAPMHSRAMEYDNGAVYIYRNRGSMDFELESKLMSSYELGGRFGTSLGKIGDLNNDGYGDIAIGAPFEEDGAVYIYLGSANGVQSRPSQRLIPSLAQSQGPARQPHMFGHSLSRGVDIDGNGYMDLAIGAPNGETVYVYRSYPVVRIEAGINSTKRELPAEGGVFQIAICWSTEYPAGVPFPVAIQYTLDVDNQMGRASISDRKNPDKSHESVTIGNDPMCLEYNVVVKASPTTLYKPITIEVEFGIAPTAIPPKDGKQFCEHCAILNPQDSNRVHERIPFRTGCRKETCVTDLKIRNIRWIDIVPPYVIGSAKTVTLEVDIENMGENAYLPQLNVTTSALLRLDTAARMFAECSQSDARAGQDLISIVCDLNDGLPLKAMAQTKYSLTFDVTQLKASVEPVKIHIQALTTSKEQWPRDNEVEQRLHLREFSHIDIISKTSPGEVSLNTQKGLLNVTQLVKLHNNGPSALNGGLIVVDIPLSYTPPHFGGRKSCQIMRHSDISVRSSYNDTPLEVDWIYSKAEMGLLKQTYEFYVQKEPEQYGPRVETDEVDMPGNNVYTMATTNSIPIEDPQDEHSLWDSFEGNRARQKRSNLWLQPLRQSLTTGRIQLDELPPLRTVFLSCAQNLSTVECLQLQIWLPSFSAINKPILLELQYKLNLHAIETCLKEKEDIVVVQILSDLLKPTDEAKDTFRIARNTPYTVVYRDVNVSTPIWIIVASSLGGLLLLAIISYAMYQKGFFDRHKKRELKKINCESGFSECPSDEESIDQEVTEI</sequence>
<evidence type="ECO:0000256" key="3">
    <source>
        <dbReference type="ARBA" id="ARBA00022692"/>
    </source>
</evidence>
<dbReference type="GO" id="GO:0009897">
    <property type="term" value="C:external side of plasma membrane"/>
    <property type="evidence" value="ECO:0007669"/>
    <property type="project" value="TreeGrafter"/>
</dbReference>
<dbReference type="GO" id="GO:0033627">
    <property type="term" value="P:cell adhesion mediated by integrin"/>
    <property type="evidence" value="ECO:0007669"/>
    <property type="project" value="TreeGrafter"/>
</dbReference>
<reference evidence="18" key="2">
    <citation type="submission" date="2020-05" db="UniProtKB">
        <authorList>
            <consortium name="EnsemblMetazoa"/>
        </authorList>
    </citation>
    <scope>IDENTIFICATION</scope>
    <source>
        <strain evidence="18">A-37</strain>
    </source>
</reference>
<keyword evidence="11" id="KW-0325">Glycoprotein</keyword>
<evidence type="ECO:0000256" key="14">
    <source>
        <dbReference type="RuleBase" id="RU003762"/>
    </source>
</evidence>
<keyword evidence="5" id="KW-0677">Repeat</keyword>
<feature type="domain" description="Integrin alpha second immunoglobulin-like" evidence="17">
    <location>
        <begin position="641"/>
        <end position="782"/>
    </location>
</feature>
<dbReference type="InterPro" id="IPR013517">
    <property type="entry name" value="FG-GAP"/>
</dbReference>
<dbReference type="SUPFAM" id="SSF69179">
    <property type="entry name" value="Integrin domains"/>
    <property type="match status" value="2"/>
</dbReference>
<evidence type="ECO:0000256" key="10">
    <source>
        <dbReference type="ARBA" id="ARBA00023170"/>
    </source>
</evidence>
<dbReference type="InterPro" id="IPR048285">
    <property type="entry name" value="Integrin_alpha_Ig-like_2"/>
</dbReference>
<feature type="repeat" description="Filamin" evidence="12">
    <location>
        <begin position="444"/>
        <end position="541"/>
    </location>
</feature>
<dbReference type="SMART" id="SM00191">
    <property type="entry name" value="Int_alpha"/>
    <property type="match status" value="6"/>
</dbReference>
<dbReference type="EnsemblMetazoa" id="ACUA017553-RA">
    <property type="protein sequence ID" value="ACUA017553-PA"/>
    <property type="gene ID" value="ACUA017553"/>
</dbReference>
<dbReference type="Gene3D" id="2.60.40.1510">
    <property type="entry name" value="ntegrin, alpha v. Chain A, domain 3"/>
    <property type="match status" value="1"/>
</dbReference>
<feature type="domain" description="Integrin alpha first immunoglubulin-like" evidence="16">
    <location>
        <begin position="520"/>
        <end position="638"/>
    </location>
</feature>
<dbReference type="GO" id="GO:0048513">
    <property type="term" value="P:animal organ development"/>
    <property type="evidence" value="ECO:0007669"/>
    <property type="project" value="UniProtKB-ARBA"/>
</dbReference>
<feature type="transmembrane region" description="Helical" evidence="14">
    <location>
        <begin position="1069"/>
        <end position="1091"/>
    </location>
</feature>
<dbReference type="InterPro" id="IPR032695">
    <property type="entry name" value="Integrin_dom_sf"/>
</dbReference>
<evidence type="ECO:0000256" key="5">
    <source>
        <dbReference type="ARBA" id="ARBA00022737"/>
    </source>
</evidence>
<evidence type="ECO:0000256" key="12">
    <source>
        <dbReference type="PROSITE-ProRule" id="PRU00087"/>
    </source>
</evidence>
<dbReference type="Proteomes" id="UP000075883">
    <property type="component" value="Unassembled WGS sequence"/>
</dbReference>
<protein>
    <submittedName>
        <fullName evidence="18">Uncharacterized protein</fullName>
    </submittedName>
</protein>
<evidence type="ECO:0000313" key="19">
    <source>
        <dbReference type="Proteomes" id="UP000075883"/>
    </source>
</evidence>
<dbReference type="Gene3D" id="2.130.10.130">
    <property type="entry name" value="Integrin alpha, N-terminal"/>
    <property type="match status" value="1"/>
</dbReference>
<dbReference type="PANTHER" id="PTHR23220:SF83">
    <property type="entry name" value="INTEGRIN ALPHA-PS3-RELATED"/>
    <property type="match status" value="1"/>
</dbReference>
<name>A0A182MG76_9DIPT</name>
<feature type="signal peptide" evidence="15">
    <location>
        <begin position="1"/>
        <end position="15"/>
    </location>
</feature>
<dbReference type="GO" id="GO:0005178">
    <property type="term" value="F:integrin binding"/>
    <property type="evidence" value="ECO:0007669"/>
    <property type="project" value="TreeGrafter"/>
</dbReference>
<feature type="repeat" description="FG-GAP" evidence="13">
    <location>
        <begin position="450"/>
        <end position="512"/>
    </location>
</feature>
<dbReference type="STRING" id="139723.A0A182MG76"/>
<keyword evidence="10 14" id="KW-0675">Receptor</keyword>
<keyword evidence="6 14" id="KW-0130">Cell adhesion</keyword>
<dbReference type="GO" id="GO:0008305">
    <property type="term" value="C:integrin complex"/>
    <property type="evidence" value="ECO:0007669"/>
    <property type="project" value="InterPro"/>
</dbReference>
<dbReference type="GO" id="GO:0007157">
    <property type="term" value="P:heterophilic cell-cell adhesion via plasma membrane cell adhesion molecules"/>
    <property type="evidence" value="ECO:0007669"/>
    <property type="project" value="UniProtKB-ARBA"/>
</dbReference>
<evidence type="ECO:0000256" key="13">
    <source>
        <dbReference type="PROSITE-ProRule" id="PRU00803"/>
    </source>
</evidence>
<dbReference type="Pfam" id="PF20805">
    <property type="entry name" value="Integrin_A_Ig_2"/>
    <property type="match status" value="1"/>
</dbReference>